<comment type="caution">
    <text evidence="2">The sequence shown here is derived from an EMBL/GenBank/DDBJ whole genome shotgun (WGS) entry which is preliminary data.</text>
</comment>
<dbReference type="InterPro" id="IPR012347">
    <property type="entry name" value="Ferritin-like"/>
</dbReference>
<evidence type="ECO:0000259" key="1">
    <source>
        <dbReference type="Pfam" id="PF13794"/>
    </source>
</evidence>
<name>A0ABX0SDD5_9ACTN</name>
<feature type="domain" description="Ferritin-like" evidence="1">
    <location>
        <begin position="12"/>
        <end position="181"/>
    </location>
</feature>
<evidence type="ECO:0000313" key="3">
    <source>
        <dbReference type="Proteomes" id="UP000749311"/>
    </source>
</evidence>
<dbReference type="EMBL" id="JAAMOZ010000001">
    <property type="protein sequence ID" value="NIH56364.1"/>
    <property type="molecule type" value="Genomic_DNA"/>
</dbReference>
<evidence type="ECO:0000313" key="2">
    <source>
        <dbReference type="EMBL" id="NIH56364.1"/>
    </source>
</evidence>
<protein>
    <recommendedName>
        <fullName evidence="1">Ferritin-like domain-containing protein</fullName>
    </recommendedName>
</protein>
<reference evidence="2 3" key="1">
    <citation type="submission" date="2020-02" db="EMBL/GenBank/DDBJ databases">
        <title>Sequencing the genomes of 1000 actinobacteria strains.</title>
        <authorList>
            <person name="Klenk H.-P."/>
        </authorList>
    </citation>
    <scope>NUCLEOTIDE SEQUENCE [LARGE SCALE GENOMIC DNA]</scope>
    <source>
        <strain evidence="2 3">DSM 19609</strain>
    </source>
</reference>
<proteinExistence type="predicted"/>
<dbReference type="RefSeq" id="WP_167165377.1">
    <property type="nucleotide sequence ID" value="NZ_BAAAOO010000002.1"/>
</dbReference>
<dbReference type="Proteomes" id="UP000749311">
    <property type="component" value="Unassembled WGS sequence"/>
</dbReference>
<organism evidence="2 3">
    <name type="scientific">Brooklawnia cerclae</name>
    <dbReference type="NCBI Taxonomy" id="349934"/>
    <lineage>
        <taxon>Bacteria</taxon>
        <taxon>Bacillati</taxon>
        <taxon>Actinomycetota</taxon>
        <taxon>Actinomycetes</taxon>
        <taxon>Propionibacteriales</taxon>
        <taxon>Propionibacteriaceae</taxon>
        <taxon>Brooklawnia</taxon>
    </lineage>
</organism>
<accession>A0ABX0SDD5</accession>
<keyword evidence="3" id="KW-1185">Reference proteome</keyword>
<dbReference type="Gene3D" id="1.20.1260.10">
    <property type="match status" value="1"/>
</dbReference>
<dbReference type="InterPro" id="IPR059125">
    <property type="entry name" value="Ferritin_actino"/>
</dbReference>
<sequence length="223" mass="23484">MTTEPPQDPGTSLLALLAYVNLCSAEELMRRSAGETDLTERLPVGRVAADQLARYARLSEAIPGGVPGVLAAMQPVISPVDEFIRLTQPRVRGEAMVRLVAVTGMELEIVQRVADGLDEAAREVLALTPGTWRAMDYGSAGVLEGVTGMIHGLDELSNYSRRVLGEAAAAGQRLLVRDTGLRALAAGQTPSGGVDDPLARSIACLDDVLVATSARLAQLGLRS</sequence>
<dbReference type="Pfam" id="PF13794">
    <property type="entry name" value="MiaE_2"/>
    <property type="match status" value="1"/>
</dbReference>
<gene>
    <name evidence="2" type="ORF">FB473_001009</name>
</gene>